<dbReference type="InterPro" id="IPR047661">
    <property type="entry name" value="IstB"/>
</dbReference>
<dbReference type="PANTHER" id="PTHR30050">
    <property type="entry name" value="CHROMOSOMAL REPLICATION INITIATOR PROTEIN DNAA"/>
    <property type="match status" value="1"/>
</dbReference>
<dbReference type="Proteomes" id="UP000008130">
    <property type="component" value="Chromosome"/>
</dbReference>
<accession>F2J6L0</accession>
<dbReference type="PANTHER" id="PTHR30050:SF4">
    <property type="entry name" value="ATP-BINDING PROTEIN RV3427C IN INSERTION SEQUENCE-RELATED"/>
    <property type="match status" value="1"/>
</dbReference>
<feature type="domain" description="IstB-like ATP-binding" evidence="3">
    <location>
        <begin position="7"/>
        <end position="230"/>
    </location>
</feature>
<gene>
    <name evidence="4" type="ordered locus">SL003B_4076</name>
</gene>
<evidence type="ECO:0000313" key="4">
    <source>
        <dbReference type="EMBL" id="ADZ72493.1"/>
    </source>
</evidence>
<protein>
    <submittedName>
        <fullName evidence="4">Transposase IstB-like ATP-binding protein</fullName>
    </submittedName>
</protein>
<keyword evidence="1" id="KW-0547">Nucleotide-binding</keyword>
<dbReference type="PIRSF" id="PIRSF003073">
    <property type="entry name" value="DNAC_TnpB_IstB"/>
    <property type="match status" value="1"/>
</dbReference>
<evidence type="ECO:0000256" key="2">
    <source>
        <dbReference type="ARBA" id="ARBA00022840"/>
    </source>
</evidence>
<reference evidence="4 5" key="1">
    <citation type="journal article" date="2011" name="J. Bacteriol.">
        <title>Complete genome sequence of Polymorphum gilvum SL003B-26A1T, a crude oil-degrading bacterium from oil-polluted saline soil.</title>
        <authorList>
            <person name="Li S.G."/>
            <person name="Tang Y.Q."/>
            <person name="Nie Y."/>
            <person name="Cai M."/>
            <person name="Wu X.L."/>
        </authorList>
    </citation>
    <scope>NUCLEOTIDE SEQUENCE [LARGE SCALE GENOMIC DNA]</scope>
    <source>
        <strain evidence="5">LMG 25793 / CGMCC 1.9160 / SL003B-26A1</strain>
    </source>
</reference>
<keyword evidence="2 4" id="KW-0067">ATP-binding</keyword>
<dbReference type="InterPro" id="IPR002611">
    <property type="entry name" value="IstB_ATP-bd"/>
</dbReference>
<dbReference type="GO" id="GO:0006260">
    <property type="term" value="P:DNA replication"/>
    <property type="evidence" value="ECO:0007669"/>
    <property type="project" value="TreeGrafter"/>
</dbReference>
<dbReference type="GO" id="GO:0005524">
    <property type="term" value="F:ATP binding"/>
    <property type="evidence" value="ECO:0007669"/>
    <property type="project" value="UniProtKB-KW"/>
</dbReference>
<dbReference type="PATRIC" id="fig|991905.3.peg.4204"/>
<name>F2J6L0_POLGS</name>
<dbReference type="KEGG" id="pgv:SL003B_4076"/>
<dbReference type="Pfam" id="PF01695">
    <property type="entry name" value="IstB_IS21"/>
    <property type="match status" value="1"/>
</dbReference>
<dbReference type="EMBL" id="CP002568">
    <property type="protein sequence ID" value="ADZ72493.1"/>
    <property type="molecule type" value="Genomic_DNA"/>
</dbReference>
<dbReference type="NCBIfam" id="NF038214">
    <property type="entry name" value="IS21_help_AAA"/>
    <property type="match status" value="1"/>
</dbReference>
<dbReference type="Gene3D" id="3.40.50.300">
    <property type="entry name" value="P-loop containing nucleotide triphosphate hydrolases"/>
    <property type="match status" value="1"/>
</dbReference>
<evidence type="ECO:0000313" key="5">
    <source>
        <dbReference type="Proteomes" id="UP000008130"/>
    </source>
</evidence>
<dbReference type="InterPro" id="IPR027417">
    <property type="entry name" value="P-loop_NTPase"/>
</dbReference>
<evidence type="ECO:0000256" key="1">
    <source>
        <dbReference type="ARBA" id="ARBA00022741"/>
    </source>
</evidence>
<dbReference type="InterPro" id="IPR028350">
    <property type="entry name" value="DNAC/IstB-like"/>
</dbReference>
<organism evidence="4 5">
    <name type="scientific">Polymorphum gilvum (strain LMG 25793 / CGMCC 1.9160 / SL003B-26A1)</name>
    <dbReference type="NCBI Taxonomy" id="991905"/>
    <lineage>
        <taxon>Bacteria</taxon>
        <taxon>Pseudomonadati</taxon>
        <taxon>Pseudomonadota</taxon>
        <taxon>Alphaproteobacteria</taxon>
        <taxon>Rhodobacterales</taxon>
        <taxon>Paracoccaceae</taxon>
        <taxon>Polymorphum</taxon>
    </lineage>
</organism>
<sequence>MGLGYATSALEGLLSEAVRAEMQAHVFLDRLLDAERSGREERRVRTMLKTAKIPVGATLENFDFAFQPAIKRSRIETLATGAWIRNSEVVLMQGPPGVGKSHLLCGLGIRAIQLGFSVQYFRFDELLTALRADAHLPPNRLKKRKYMSTALLLVDEMGYDPMTREDASLFFRLISYRYGRGAMIITTNKSIRDWTELLAGDEVLATAILDRLLHHAHVLNIKGRSYRLRDLEDTLKA</sequence>
<dbReference type="STRING" id="991905.SL003B_4076"/>
<evidence type="ECO:0000259" key="3">
    <source>
        <dbReference type="Pfam" id="PF01695"/>
    </source>
</evidence>
<proteinExistence type="predicted"/>
<keyword evidence="5" id="KW-1185">Reference proteome</keyword>
<dbReference type="SUPFAM" id="SSF52540">
    <property type="entry name" value="P-loop containing nucleoside triphosphate hydrolases"/>
    <property type="match status" value="1"/>
</dbReference>
<dbReference type="AlphaFoldDB" id="F2J6L0"/>
<dbReference type="HOGENOM" id="CLU_062999_1_1_5"/>
<dbReference type="eggNOG" id="COG1484">
    <property type="taxonomic scope" value="Bacteria"/>
</dbReference>